<dbReference type="Proteomes" id="UP000078555">
    <property type="component" value="Unassembled WGS sequence"/>
</dbReference>
<evidence type="ECO:0000313" key="2">
    <source>
        <dbReference type="EMBL" id="SBT54769.1"/>
    </source>
</evidence>
<reference evidence="2" key="2">
    <citation type="submission" date="2016-05" db="EMBL/GenBank/DDBJ databases">
        <authorList>
            <person name="Lavstsen T."/>
            <person name="Jespersen J.S."/>
        </authorList>
    </citation>
    <scope>NUCLEOTIDE SEQUENCE [LARGE SCALE GENOMIC DNA]</scope>
</reference>
<feature type="transmembrane region" description="Helical" evidence="1">
    <location>
        <begin position="263"/>
        <end position="282"/>
    </location>
</feature>
<protein>
    <submittedName>
        <fullName evidence="2">PIR Superfamily Protein</fullName>
    </submittedName>
</protein>
<evidence type="ECO:0000313" key="3">
    <source>
        <dbReference type="EMBL" id="SBT57919.1"/>
    </source>
</evidence>
<evidence type="ECO:0000313" key="4">
    <source>
        <dbReference type="Proteomes" id="UP000078550"/>
    </source>
</evidence>
<name>A0A1A9AF25_PLAOA</name>
<keyword evidence="1" id="KW-1133">Transmembrane helix</keyword>
<dbReference type="EMBL" id="FLRE01002066">
    <property type="protein sequence ID" value="SBT57919.1"/>
    <property type="molecule type" value="Genomic_DNA"/>
</dbReference>
<keyword evidence="5" id="KW-1185">Reference proteome</keyword>
<reference evidence="4 5" key="1">
    <citation type="submission" date="2016-05" db="EMBL/GenBank/DDBJ databases">
        <authorList>
            <person name="Naeem Raeece"/>
        </authorList>
    </citation>
    <scope>NUCLEOTIDE SEQUENCE [LARGE SCALE GENOMIC DNA]</scope>
</reference>
<dbReference type="InterPro" id="IPR008780">
    <property type="entry name" value="Plasmodium_Vir"/>
</dbReference>
<gene>
    <name evidence="2" type="ORF">POVWA1_066930</name>
    <name evidence="3" type="ORF">POVWA2_082350</name>
</gene>
<organism evidence="2 5">
    <name type="scientific">Plasmodium ovale wallikeri</name>
    <dbReference type="NCBI Taxonomy" id="864142"/>
    <lineage>
        <taxon>Eukaryota</taxon>
        <taxon>Sar</taxon>
        <taxon>Alveolata</taxon>
        <taxon>Apicomplexa</taxon>
        <taxon>Aconoidasida</taxon>
        <taxon>Haemosporida</taxon>
        <taxon>Plasmodiidae</taxon>
        <taxon>Plasmodium</taxon>
        <taxon>Plasmodium (Plasmodium)</taxon>
    </lineage>
</organism>
<evidence type="ECO:0000256" key="1">
    <source>
        <dbReference type="SAM" id="Phobius"/>
    </source>
</evidence>
<keyword evidence="1" id="KW-0812">Transmembrane</keyword>
<dbReference type="Proteomes" id="UP000078550">
    <property type="component" value="Unassembled WGS sequence"/>
</dbReference>
<proteinExistence type="predicted"/>
<sequence length="335" mass="39597">MASKDSNNCDLPSKTYYNKFDIVHTTGTYESFCNTYESTLNKYPGLHEFCLKLVSNLGNLKKDETLDMTKHCTYLNFWKQENVINIVQGNSSITYIILFYTIWNEFIEKHNNSIKDKCSPKYFSSISVDYRKKWQKMNDYNNNYEYLKNGINNNENCKEHYCKYFADIINIHKEFQHVCNVGTNKLRCPDFWGDFHKYYSENSHIEALCEKIYEELGLYKVKVSFGDPGEEIYIEQYETTYIFSFFEKMIGYSIKKYLSKSLYYFKLVVAPIVLILLFYFFMKKLSLFGSKIIPRVDNLRKMWRNVQGVTNPATLLHPPKPPLGGNKMGLPYMPK</sequence>
<dbReference type="Pfam" id="PF05795">
    <property type="entry name" value="Plasmodium_Vir"/>
    <property type="match status" value="1"/>
</dbReference>
<accession>A0A1A9AF25</accession>
<dbReference type="AlphaFoldDB" id="A0A1A9AF25"/>
<evidence type="ECO:0000313" key="5">
    <source>
        <dbReference type="Proteomes" id="UP000078555"/>
    </source>
</evidence>
<dbReference type="EMBL" id="FLRD01000569">
    <property type="protein sequence ID" value="SBT54769.1"/>
    <property type="molecule type" value="Genomic_DNA"/>
</dbReference>
<keyword evidence="1" id="KW-0472">Membrane</keyword>